<evidence type="ECO:0000313" key="2">
    <source>
        <dbReference type="EMBL" id="KFJ42511.1"/>
    </source>
</evidence>
<dbReference type="Pfam" id="PF00535">
    <property type="entry name" value="Glycos_transf_2"/>
    <property type="match status" value="1"/>
</dbReference>
<feature type="domain" description="Glycosyltransferase 2-like" evidence="1">
    <location>
        <begin position="19"/>
        <end position="153"/>
    </location>
</feature>
<comment type="caution">
    <text evidence="2">The sequence shown here is derived from an EMBL/GenBank/DDBJ whole genome shotgun (WGS) entry which is preliminary data.</text>
</comment>
<reference evidence="2 3" key="1">
    <citation type="submission" date="2014-04" db="EMBL/GenBank/DDBJ databases">
        <authorList>
            <person name="Bishop-Lilly K.A."/>
            <person name="Broomall S.M."/>
            <person name="Chain P.S."/>
            <person name="Chertkov O."/>
            <person name="Coyne S.R."/>
            <person name="Daligault H.E."/>
            <person name="Davenport K.W."/>
            <person name="Erkkila T."/>
            <person name="Frey K.G."/>
            <person name="Gibbons H.S."/>
            <person name="Gu W."/>
            <person name="Jaissle J."/>
            <person name="Johnson S.L."/>
            <person name="Koroleva G.I."/>
            <person name="Ladner J.T."/>
            <person name="Lo C.-C."/>
            <person name="Minogue T.D."/>
            <person name="Munk C."/>
            <person name="Palacios G.F."/>
            <person name="Redden C.L."/>
            <person name="Rosenzweig C.N."/>
            <person name="Scholz M.B."/>
            <person name="Teshima H."/>
            <person name="Xu Y."/>
        </authorList>
    </citation>
    <scope>NUCLEOTIDE SEQUENCE [LARGE SCALE GENOMIC DNA]</scope>
    <source>
        <strain evidence="2 3">FAJ</strain>
    </source>
</reference>
<dbReference type="PANTHER" id="PTHR22916">
    <property type="entry name" value="GLYCOSYLTRANSFERASE"/>
    <property type="match status" value="1"/>
</dbReference>
<dbReference type="InterPro" id="IPR029044">
    <property type="entry name" value="Nucleotide-diphossugar_trans"/>
</dbReference>
<dbReference type="PANTHER" id="PTHR22916:SF3">
    <property type="entry name" value="UDP-GLCNAC:BETAGAL BETA-1,3-N-ACETYLGLUCOSAMINYLTRANSFERASE-LIKE PROTEIN 1"/>
    <property type="match status" value="1"/>
</dbReference>
<dbReference type="AlphaFoldDB" id="A0AAW3DAG3"/>
<organism evidence="2 3">
    <name type="scientific">Francisella philomiragia</name>
    <dbReference type="NCBI Taxonomy" id="28110"/>
    <lineage>
        <taxon>Bacteria</taxon>
        <taxon>Pseudomonadati</taxon>
        <taxon>Pseudomonadota</taxon>
        <taxon>Gammaproteobacteria</taxon>
        <taxon>Thiotrichales</taxon>
        <taxon>Francisellaceae</taxon>
        <taxon>Francisella</taxon>
    </lineage>
</organism>
<evidence type="ECO:0000313" key="3">
    <source>
        <dbReference type="Proteomes" id="UP000029117"/>
    </source>
</evidence>
<gene>
    <name evidence="2" type="ORF">DR78_451</name>
</gene>
<dbReference type="RefSeq" id="WP_035736658.1">
    <property type="nucleotide sequence ID" value="NZ_JACTRV010000014.1"/>
</dbReference>
<keyword evidence="2" id="KW-0808">Transferase</keyword>
<dbReference type="SUPFAM" id="SSF53448">
    <property type="entry name" value="Nucleotide-diphospho-sugar transferases"/>
    <property type="match status" value="1"/>
</dbReference>
<dbReference type="InterPro" id="IPR001173">
    <property type="entry name" value="Glyco_trans_2-like"/>
</dbReference>
<evidence type="ECO:0000259" key="1">
    <source>
        <dbReference type="Pfam" id="PF00535"/>
    </source>
</evidence>
<dbReference type="EMBL" id="JOUE01000006">
    <property type="protein sequence ID" value="KFJ42511.1"/>
    <property type="molecule type" value="Genomic_DNA"/>
</dbReference>
<dbReference type="Gene3D" id="3.90.550.10">
    <property type="entry name" value="Spore Coat Polysaccharide Biosynthesis Protein SpsA, Chain A"/>
    <property type="match status" value="1"/>
</dbReference>
<protein>
    <submittedName>
        <fullName evidence="2">Glycosyl transferase 2 family protein</fullName>
    </submittedName>
</protein>
<proteinExistence type="predicted"/>
<dbReference type="GO" id="GO:0016758">
    <property type="term" value="F:hexosyltransferase activity"/>
    <property type="evidence" value="ECO:0007669"/>
    <property type="project" value="UniProtKB-ARBA"/>
</dbReference>
<sequence length="359" mass="42219">MKNEPSIMENWKSKKIKLSICCTAYNHESYIEEALKGFLEQQTDFAFEIIISDDCSTDGTTKILNEYADRYPNIIRLIYQKENQYSKGALPIRDFILPEVRGEYIALCEGDDYWTDPNKLQKQVDFLEKHHDFIGCGHNTRFLIDGELTDRLFVKPETKIKEQYVFNDFIDSAYMHTTSLVLRYNKHNKSEIDMCLSKYSNVERNDVYMLLVFSKFGPIKYIDEIMSIYRMNAGGIWSGSNDDAQLKMFLKGCVDFSYLFGDEYKSKFLYSFANTLSEESATRTEAFVTDVLDDLSEQDLKTVLRYFAIFKKRDNDTIKDCSKYIDFLEFHFYDNSFKSLLVKLSKFLRLHNLLKKIKK</sequence>
<name>A0AAW3DAG3_9GAMM</name>
<accession>A0AAW3DAG3</accession>
<dbReference type="Proteomes" id="UP000029117">
    <property type="component" value="Unassembled WGS sequence"/>
</dbReference>